<keyword evidence="1" id="KW-0732">Signal</keyword>
<dbReference type="Pfam" id="PF16412">
    <property type="entry name" value="DUF5020"/>
    <property type="match status" value="1"/>
</dbReference>
<dbReference type="InterPro" id="IPR036777">
    <property type="entry name" value="Channel_Tsx-like_sf"/>
</dbReference>
<comment type="caution">
    <text evidence="2">The sequence shown here is derived from an EMBL/GenBank/DDBJ whole genome shotgun (WGS) entry which is preliminary data.</text>
</comment>
<evidence type="ECO:0000256" key="1">
    <source>
        <dbReference type="SAM" id="SignalP"/>
    </source>
</evidence>
<reference evidence="2 3" key="1">
    <citation type="submission" date="2020-02" db="EMBL/GenBank/DDBJ databases">
        <title>Aliifodinibius halophilus 2W32, complete genome.</title>
        <authorList>
            <person name="Li Y."/>
            <person name="Wu S."/>
        </authorList>
    </citation>
    <scope>NUCLEOTIDE SEQUENCE [LARGE SCALE GENOMIC DNA]</scope>
    <source>
        <strain evidence="2 3">2W32</strain>
    </source>
</reference>
<protein>
    <submittedName>
        <fullName evidence="2">DUF5020 family protein</fullName>
    </submittedName>
</protein>
<dbReference type="SUPFAM" id="SSF111364">
    <property type="entry name" value="Tsx-like channel"/>
    <property type="match status" value="1"/>
</dbReference>
<gene>
    <name evidence="2" type="ORF">G3569_13420</name>
</gene>
<dbReference type="Gene3D" id="2.40.230.20">
    <property type="entry name" value="Nucleoside-specific channel-forming protein, Tsx-like"/>
    <property type="match status" value="1"/>
</dbReference>
<dbReference type="EMBL" id="JAALLS010000019">
    <property type="protein sequence ID" value="NGP89353.1"/>
    <property type="molecule type" value="Genomic_DNA"/>
</dbReference>
<evidence type="ECO:0000313" key="2">
    <source>
        <dbReference type="EMBL" id="NGP89353.1"/>
    </source>
</evidence>
<feature type="chain" id="PRO_5026791356" evidence="1">
    <location>
        <begin position="20"/>
        <end position="233"/>
    </location>
</feature>
<dbReference type="Proteomes" id="UP000479132">
    <property type="component" value="Unassembled WGS sequence"/>
</dbReference>
<evidence type="ECO:0000313" key="3">
    <source>
        <dbReference type="Proteomes" id="UP000479132"/>
    </source>
</evidence>
<proteinExistence type="predicted"/>
<accession>A0A6M1TA67</accession>
<dbReference type="AlphaFoldDB" id="A0A6M1TA67"/>
<dbReference type="GO" id="GO:0009279">
    <property type="term" value="C:cell outer membrane"/>
    <property type="evidence" value="ECO:0007669"/>
    <property type="project" value="InterPro"/>
</dbReference>
<dbReference type="RefSeq" id="WP_165269997.1">
    <property type="nucleotide sequence ID" value="NZ_JAALLS010000019.1"/>
</dbReference>
<sequence length="233" mass="26455">MKKLFLLVLLAVTYSSVNAQNIQTHYDLGDDRQMLTTTIEMFKADDYGSTFFFVDFNYGGKAANVDGVSLSYLEIARDLKFWDNPFTIHAEYNSGMLRTSNFAAPIHSAYLLGGGYTFSNSDFSKTLTLLAMYKYIDNKKQNNNFQLTAVWGLDFFDGKVSFTGFSDFWKEDHLVFDDSGTASKADFVFLTEPQLWYNFNDHLSAGTEIEISSNFGAHKGVMINPTLAMRWTF</sequence>
<keyword evidence="3" id="KW-1185">Reference proteome</keyword>
<name>A0A6M1TA67_9BACT</name>
<feature type="signal peptide" evidence="1">
    <location>
        <begin position="1"/>
        <end position="19"/>
    </location>
</feature>
<organism evidence="2 3">
    <name type="scientific">Fodinibius halophilus</name>
    <dbReference type="NCBI Taxonomy" id="1736908"/>
    <lineage>
        <taxon>Bacteria</taxon>
        <taxon>Pseudomonadati</taxon>
        <taxon>Balneolota</taxon>
        <taxon>Balneolia</taxon>
        <taxon>Balneolales</taxon>
        <taxon>Balneolaceae</taxon>
        <taxon>Fodinibius</taxon>
    </lineage>
</organism>